<organism evidence="12 13">
    <name type="scientific">Staphylococcus arlettae</name>
    <dbReference type="NCBI Taxonomy" id="29378"/>
    <lineage>
        <taxon>Bacteria</taxon>
        <taxon>Bacillati</taxon>
        <taxon>Bacillota</taxon>
        <taxon>Bacilli</taxon>
        <taxon>Bacillales</taxon>
        <taxon>Staphylococcaceae</taxon>
        <taxon>Staphylococcus</taxon>
    </lineage>
</organism>
<protein>
    <recommendedName>
        <fullName evidence="3 7">Acid sugar phosphatase</fullName>
        <ecNumber evidence="7">3.1.3.-</ecNumber>
    </recommendedName>
</protein>
<dbReference type="SFLD" id="SFLDG01129">
    <property type="entry name" value="C1.5:_HAD__Beta-PGM__Phosphata"/>
    <property type="match status" value="1"/>
</dbReference>
<proteinExistence type="inferred from homology"/>
<evidence type="ECO:0000256" key="7">
    <source>
        <dbReference type="PIRNR" id="PIRNR000915"/>
    </source>
</evidence>
<feature type="binding site" evidence="10">
    <location>
        <position position="10"/>
    </location>
    <ligand>
        <name>Mg(2+)</name>
        <dbReference type="ChEBI" id="CHEBI:18420"/>
    </ligand>
</feature>
<evidence type="ECO:0000313" key="12">
    <source>
        <dbReference type="EMBL" id="SUJ22743.1"/>
    </source>
</evidence>
<dbReference type="InterPro" id="IPR006357">
    <property type="entry name" value="HAD-SF_hydro_IIA"/>
</dbReference>
<dbReference type="SFLD" id="SFLDG01139">
    <property type="entry name" value="C2.A:_Pyridoxal_Phosphate_Phos"/>
    <property type="match status" value="1"/>
</dbReference>
<feature type="active site" description="Nucleophile" evidence="8">
    <location>
        <position position="10"/>
    </location>
</feature>
<dbReference type="EC" id="3.1.3.-" evidence="7"/>
<name>A0A380CMK5_9STAP</name>
<evidence type="ECO:0000256" key="2">
    <source>
        <dbReference type="ARBA" id="ARBA00006696"/>
    </source>
</evidence>
<evidence type="ECO:0000256" key="3">
    <source>
        <dbReference type="ARBA" id="ARBA00013942"/>
    </source>
</evidence>
<feature type="binding site" evidence="10">
    <location>
        <position position="207"/>
    </location>
    <ligand>
        <name>Mg(2+)</name>
        <dbReference type="ChEBI" id="CHEBI:18420"/>
    </ligand>
</feature>
<evidence type="ECO:0000256" key="6">
    <source>
        <dbReference type="ARBA" id="ARBA00022842"/>
    </source>
</evidence>
<dbReference type="InterPro" id="IPR023214">
    <property type="entry name" value="HAD_sf"/>
</dbReference>
<reference evidence="12 13" key="1">
    <citation type="submission" date="2018-06" db="EMBL/GenBank/DDBJ databases">
        <authorList>
            <consortium name="Pathogen Informatics"/>
            <person name="Doyle S."/>
        </authorList>
    </citation>
    <scope>NUCLEOTIDE SEQUENCE [LARGE SCALE GENOMIC DNA]</scope>
    <source>
        <strain evidence="12 13">NCTC12413</strain>
    </source>
</reference>
<sequence length="262" mass="28053">MKQYKAYLLDLDGTMYKGDEPIDGASQFIEYLKAQDIPYLFVTNNSSKQPETVAEKLQTMGISATGNEVVTSALATADYIAEEHPGASVYMLGGTGLQTALVDKGLTIKNDEFVDYVVVGLDEAVTYEKLAVATLGVRNGAKFISTNKDVSIPKERGFMPGNGAITSVVSVSTGVQPTFIGKPEPVIMNKALDILNLPKSEVAMIGDLYDTDILSGINVSIDTIHVQTGVSTLADVEAKDIPPTYSYEDLNAVIKSLKGEVD</sequence>
<evidence type="ECO:0000256" key="5">
    <source>
        <dbReference type="ARBA" id="ARBA00022801"/>
    </source>
</evidence>
<dbReference type="Pfam" id="PF13344">
    <property type="entry name" value="Hydrolase_6"/>
    <property type="match status" value="1"/>
</dbReference>
<keyword evidence="6 7" id="KW-0460">Magnesium</keyword>
<dbReference type="SFLD" id="SFLDS00003">
    <property type="entry name" value="Haloacid_Dehalogenase"/>
    <property type="match status" value="1"/>
</dbReference>
<evidence type="ECO:0000313" key="13">
    <source>
        <dbReference type="Proteomes" id="UP000254956"/>
    </source>
</evidence>
<dbReference type="Pfam" id="PF13242">
    <property type="entry name" value="Hydrolase_like"/>
    <property type="match status" value="1"/>
</dbReference>
<dbReference type="Proteomes" id="UP000321598">
    <property type="component" value="Unassembled WGS sequence"/>
</dbReference>
<dbReference type="GO" id="GO:0046872">
    <property type="term" value="F:metal ion binding"/>
    <property type="evidence" value="ECO:0007669"/>
    <property type="project" value="UniProtKB-KW"/>
</dbReference>
<dbReference type="InterPro" id="IPR006354">
    <property type="entry name" value="HAD-SF_hydro_IIA_hyp1"/>
</dbReference>
<evidence type="ECO:0000313" key="11">
    <source>
        <dbReference type="EMBL" id="GEP99511.1"/>
    </source>
</evidence>
<dbReference type="RefSeq" id="WP_103388102.1">
    <property type="nucleotide sequence ID" value="NZ_AP019698.1"/>
</dbReference>
<dbReference type="FunFam" id="3.40.50.1000:FF:000053">
    <property type="entry name" value="TIGR01457 family HAD hydrolase"/>
    <property type="match status" value="1"/>
</dbReference>
<dbReference type="Gene3D" id="3.40.50.1000">
    <property type="entry name" value="HAD superfamily/HAD-like"/>
    <property type="match status" value="2"/>
</dbReference>
<comment type="function">
    <text evidence="1 7">Catalyzes the dephosphorylation of 2-6 carbon acid sugars in vitro.</text>
</comment>
<dbReference type="PANTHER" id="PTHR19288">
    <property type="entry name" value="4-NITROPHENYLPHOSPHATASE-RELATED"/>
    <property type="match status" value="1"/>
</dbReference>
<comment type="similarity">
    <text evidence="2 7">Belongs to the HAD-like hydrolase superfamily. NagD family.</text>
</comment>
<evidence type="ECO:0000256" key="1">
    <source>
        <dbReference type="ARBA" id="ARBA00002810"/>
    </source>
</evidence>
<dbReference type="SUPFAM" id="SSF56784">
    <property type="entry name" value="HAD-like"/>
    <property type="match status" value="1"/>
</dbReference>
<evidence type="ECO:0000256" key="9">
    <source>
        <dbReference type="PIRSR" id="PIRSR000915-2"/>
    </source>
</evidence>
<evidence type="ECO:0000313" key="14">
    <source>
        <dbReference type="Proteomes" id="UP000321598"/>
    </source>
</evidence>
<dbReference type="NCBIfam" id="TIGR01457">
    <property type="entry name" value="HAD-SF-IIA-hyp2"/>
    <property type="match status" value="1"/>
</dbReference>
<dbReference type="EMBL" id="BKAV01000003">
    <property type="protein sequence ID" value="GEP99511.1"/>
    <property type="molecule type" value="Genomic_DNA"/>
</dbReference>
<dbReference type="AlphaFoldDB" id="A0A380CMK5"/>
<dbReference type="GO" id="GO:0016791">
    <property type="term" value="F:phosphatase activity"/>
    <property type="evidence" value="ECO:0007669"/>
    <property type="project" value="TreeGrafter"/>
</dbReference>
<dbReference type="NCBIfam" id="TIGR01460">
    <property type="entry name" value="HAD-SF-IIA"/>
    <property type="match status" value="1"/>
</dbReference>
<dbReference type="CDD" id="cd07530">
    <property type="entry name" value="HAD_Pase_UmpH-like"/>
    <property type="match status" value="1"/>
</dbReference>
<feature type="active site" description="Proton donor" evidence="8">
    <location>
        <position position="12"/>
    </location>
</feature>
<dbReference type="EMBL" id="UGZE01000001">
    <property type="protein sequence ID" value="SUJ22743.1"/>
    <property type="molecule type" value="Genomic_DNA"/>
</dbReference>
<gene>
    <name evidence="12" type="primary">nagD</name>
    <name evidence="12" type="ORF">NCTC12413_02014</name>
    <name evidence="11" type="ORF">SAR03_05490</name>
</gene>
<evidence type="ECO:0000256" key="8">
    <source>
        <dbReference type="PIRSR" id="PIRSR000915-1"/>
    </source>
</evidence>
<dbReference type="InterPro" id="IPR036412">
    <property type="entry name" value="HAD-like_sf"/>
</dbReference>
<dbReference type="OrthoDB" id="9810449at2"/>
<evidence type="ECO:0000256" key="10">
    <source>
        <dbReference type="PIRSR" id="PIRSR000915-3"/>
    </source>
</evidence>
<dbReference type="GO" id="GO:0005737">
    <property type="term" value="C:cytoplasm"/>
    <property type="evidence" value="ECO:0007669"/>
    <property type="project" value="TreeGrafter"/>
</dbReference>
<keyword evidence="5" id="KW-0378">Hydrolase</keyword>
<evidence type="ECO:0000256" key="4">
    <source>
        <dbReference type="ARBA" id="ARBA00022723"/>
    </source>
</evidence>
<comment type="cofactor">
    <cofactor evidence="10">
        <name>Mg(2+)</name>
        <dbReference type="ChEBI" id="CHEBI:18420"/>
    </cofactor>
    <text evidence="10">Divalent metal ions. Mg(2+) is the most effective.</text>
</comment>
<dbReference type="Proteomes" id="UP000254956">
    <property type="component" value="Unassembled WGS sequence"/>
</dbReference>
<dbReference type="PANTHER" id="PTHR19288:SF46">
    <property type="entry name" value="HALOACID DEHALOGENASE-LIKE HYDROLASE DOMAIN-CONTAINING PROTEIN 2"/>
    <property type="match status" value="1"/>
</dbReference>
<feature type="binding site" evidence="9">
    <location>
        <position position="182"/>
    </location>
    <ligand>
        <name>substrate</name>
    </ligand>
</feature>
<feature type="binding site" evidence="10">
    <location>
        <position position="12"/>
    </location>
    <ligand>
        <name>Mg(2+)</name>
        <dbReference type="ChEBI" id="CHEBI:18420"/>
    </ligand>
</feature>
<accession>A0A380CMK5</accession>
<keyword evidence="4 7" id="KW-0479">Metal-binding</keyword>
<dbReference type="PIRSF" id="PIRSF000915">
    <property type="entry name" value="PGP-type_phosphatase"/>
    <property type="match status" value="1"/>
</dbReference>
<reference evidence="11 14" key="2">
    <citation type="submission" date="2019-07" db="EMBL/GenBank/DDBJ databases">
        <title>Whole genome shotgun sequence of Staphylococcus arlettae NBRC 109765.</title>
        <authorList>
            <person name="Hosoyama A."/>
            <person name="Uohara A."/>
            <person name="Ohji S."/>
            <person name="Ichikawa N."/>
        </authorList>
    </citation>
    <scope>NUCLEOTIDE SEQUENCE [LARGE SCALE GENOMIC DNA]</scope>
    <source>
        <strain evidence="11 14">NBRC 109765</strain>
    </source>
</reference>
<keyword evidence="14" id="KW-1185">Reference proteome</keyword>